<keyword evidence="1" id="KW-0472">Membrane</keyword>
<comment type="caution">
    <text evidence="2">The sequence shown here is derived from an EMBL/GenBank/DDBJ whole genome shotgun (WGS) entry which is preliminary data.</text>
</comment>
<feature type="transmembrane region" description="Helical" evidence="1">
    <location>
        <begin position="6"/>
        <end position="28"/>
    </location>
</feature>
<feature type="transmembrane region" description="Helical" evidence="1">
    <location>
        <begin position="57"/>
        <end position="76"/>
    </location>
</feature>
<keyword evidence="1" id="KW-1133">Transmembrane helix</keyword>
<dbReference type="EMBL" id="LTBA01000003">
    <property type="protein sequence ID" value="KYH35488.1"/>
    <property type="molecule type" value="Genomic_DNA"/>
</dbReference>
<proteinExistence type="predicted"/>
<dbReference type="Proteomes" id="UP000075531">
    <property type="component" value="Unassembled WGS sequence"/>
</dbReference>
<dbReference type="PANTHER" id="PTHR37810:SF5">
    <property type="entry name" value="IMMUNITY PROTEIN SDPI"/>
    <property type="match status" value="1"/>
</dbReference>
<dbReference type="InterPro" id="IPR025962">
    <property type="entry name" value="SdpI/YhfL"/>
</dbReference>
<dbReference type="PATRIC" id="fig|1121338.3.peg.671"/>
<protein>
    <submittedName>
        <fullName evidence="2">Immunity protein SdpI</fullName>
    </submittedName>
</protein>
<dbReference type="STRING" id="1121338.CLTEP_06640"/>
<dbReference type="AlphaFoldDB" id="A0A151B6D2"/>
<name>A0A151B6D2_9CLOT</name>
<feature type="transmembrane region" description="Helical" evidence="1">
    <location>
        <begin position="82"/>
        <end position="101"/>
    </location>
</feature>
<dbReference type="Pfam" id="PF13630">
    <property type="entry name" value="SdpI"/>
    <property type="match status" value="1"/>
</dbReference>
<sequence>MTLKNIIDINLITNIIVGIILIIIGNYLPKCKRNSIIGVRNKWSLKNDLLWSKSNRFGGVCFIISGLIIIIQSFLIKGILSTVVMLSILILSGIVSCVYSYKIYKEN</sequence>
<keyword evidence="3" id="KW-1185">Reference proteome</keyword>
<evidence type="ECO:0000313" key="3">
    <source>
        <dbReference type="Proteomes" id="UP000075531"/>
    </source>
</evidence>
<dbReference type="RefSeq" id="WP_084364592.1">
    <property type="nucleotide sequence ID" value="NZ_LTBA01000003.1"/>
</dbReference>
<gene>
    <name evidence="2" type="primary">sdpI</name>
    <name evidence="2" type="ORF">CLTEP_06640</name>
</gene>
<evidence type="ECO:0000256" key="1">
    <source>
        <dbReference type="SAM" id="Phobius"/>
    </source>
</evidence>
<dbReference type="PANTHER" id="PTHR37810">
    <property type="entry name" value="IMMUNITY PROTEIN SDPI"/>
    <property type="match status" value="1"/>
</dbReference>
<dbReference type="GO" id="GO:0009636">
    <property type="term" value="P:response to toxic substance"/>
    <property type="evidence" value="ECO:0007669"/>
    <property type="project" value="TreeGrafter"/>
</dbReference>
<reference evidence="2 3" key="1">
    <citation type="submission" date="2016-02" db="EMBL/GenBank/DDBJ databases">
        <title>Genome sequence of Clostridium tepidiprofundi DSM 19306.</title>
        <authorList>
            <person name="Poehlein A."/>
            <person name="Daniel R."/>
        </authorList>
    </citation>
    <scope>NUCLEOTIDE SEQUENCE [LARGE SCALE GENOMIC DNA]</scope>
    <source>
        <strain evidence="2 3">DSM 19306</strain>
    </source>
</reference>
<keyword evidence="1" id="KW-0812">Transmembrane</keyword>
<accession>A0A151B6D2</accession>
<evidence type="ECO:0000313" key="2">
    <source>
        <dbReference type="EMBL" id="KYH35488.1"/>
    </source>
</evidence>
<organism evidence="2 3">
    <name type="scientific">Clostridium tepidiprofundi DSM 19306</name>
    <dbReference type="NCBI Taxonomy" id="1121338"/>
    <lineage>
        <taxon>Bacteria</taxon>
        <taxon>Bacillati</taxon>
        <taxon>Bacillota</taxon>
        <taxon>Clostridia</taxon>
        <taxon>Eubacteriales</taxon>
        <taxon>Clostridiaceae</taxon>
        <taxon>Clostridium</taxon>
    </lineage>
</organism>